<feature type="transmembrane region" description="Helical" evidence="1">
    <location>
        <begin position="167"/>
        <end position="189"/>
    </location>
</feature>
<dbReference type="PANTHER" id="PTHR40448">
    <property type="entry name" value="TWO-COMPONENT SENSOR HISTIDINE KINASE"/>
    <property type="match status" value="1"/>
</dbReference>
<feature type="transmembrane region" description="Helical" evidence="1">
    <location>
        <begin position="86"/>
        <end position="106"/>
    </location>
</feature>
<dbReference type="PIR" id="B97095">
    <property type="entry name" value="B97095"/>
</dbReference>
<feature type="transmembrane region" description="Helical" evidence="1">
    <location>
        <begin position="6"/>
        <end position="25"/>
    </location>
</feature>
<reference evidence="3 4" key="1">
    <citation type="journal article" date="2001" name="J. Bacteriol.">
        <title>Genome sequence and comparative analysis of the solvent-producing bacterium Clostridium acetobutylicum.</title>
        <authorList>
            <person name="Nolling J."/>
            <person name="Breton G."/>
            <person name="Omelchenko M.V."/>
            <person name="Makarova K.S."/>
            <person name="Zeng Q."/>
            <person name="Gibson R."/>
            <person name="Lee H.M."/>
            <person name="Dubois J."/>
            <person name="Qiu D."/>
            <person name="Hitti J."/>
            <person name="Wolf Y.I."/>
            <person name="Tatusov R.L."/>
            <person name="Sabathe F."/>
            <person name="Doucette-Stamm L."/>
            <person name="Soucaille P."/>
            <person name="Daly M.J."/>
            <person name="Bennett G.N."/>
            <person name="Koonin E.V."/>
            <person name="Smith D.R."/>
        </authorList>
    </citation>
    <scope>NUCLEOTIDE SEQUENCE [LARGE SCALE GENOMIC DNA]</scope>
    <source>
        <strain evidence="4">ATCC 824 / DSM 792 / JCM 1419 / LMG 5710 / VKM B-1787</strain>
    </source>
</reference>
<feature type="transmembrane region" description="Helical" evidence="1">
    <location>
        <begin position="37"/>
        <end position="54"/>
    </location>
</feature>
<gene>
    <name evidence="3" type="ordered locus">CA_C1582</name>
</gene>
<keyword evidence="1" id="KW-1133">Transmembrane helix</keyword>
<name>Q97IQ8_CLOAB</name>
<dbReference type="PATRIC" id="fig|272562.8.peg.1782"/>
<dbReference type="GO" id="GO:0016301">
    <property type="term" value="F:kinase activity"/>
    <property type="evidence" value="ECO:0007669"/>
    <property type="project" value="UniProtKB-KW"/>
</dbReference>
<dbReference type="OrthoDB" id="1634477at2"/>
<dbReference type="RefSeq" id="WP_010964890.1">
    <property type="nucleotide sequence ID" value="NC_003030.1"/>
</dbReference>
<feature type="transmembrane region" description="Helical" evidence="1">
    <location>
        <begin position="60"/>
        <end position="79"/>
    </location>
</feature>
<dbReference type="eggNOG" id="COG3290">
    <property type="taxonomic scope" value="Bacteria"/>
</dbReference>
<dbReference type="Pfam" id="PF14501">
    <property type="entry name" value="HATPase_c_5"/>
    <property type="match status" value="1"/>
</dbReference>
<keyword evidence="3" id="KW-0808">Transferase</keyword>
<dbReference type="Gene3D" id="3.30.565.10">
    <property type="entry name" value="Histidine kinase-like ATPase, C-terminal domain"/>
    <property type="match status" value="1"/>
</dbReference>
<keyword evidence="1" id="KW-0812">Transmembrane</keyword>
<keyword evidence="4" id="KW-1185">Reference proteome</keyword>
<dbReference type="GO" id="GO:0042802">
    <property type="term" value="F:identical protein binding"/>
    <property type="evidence" value="ECO:0007669"/>
    <property type="project" value="TreeGrafter"/>
</dbReference>
<evidence type="ECO:0000256" key="1">
    <source>
        <dbReference type="SAM" id="Phobius"/>
    </source>
</evidence>
<evidence type="ECO:0000313" key="4">
    <source>
        <dbReference type="Proteomes" id="UP000000814"/>
    </source>
</evidence>
<dbReference type="InterPro" id="IPR032834">
    <property type="entry name" value="NatK-like_C"/>
</dbReference>
<keyword evidence="3" id="KW-0418">Kinase</keyword>
<dbReference type="InterPro" id="IPR036890">
    <property type="entry name" value="HATPase_C_sf"/>
</dbReference>
<dbReference type="AlphaFoldDB" id="Q97IQ8"/>
<dbReference type="Proteomes" id="UP000000814">
    <property type="component" value="Chromosome"/>
</dbReference>
<dbReference type="EMBL" id="AE001437">
    <property type="protein sequence ID" value="AAK79549.1"/>
    <property type="molecule type" value="Genomic_DNA"/>
</dbReference>
<proteinExistence type="predicted"/>
<dbReference type="PANTHER" id="PTHR40448:SF1">
    <property type="entry name" value="TWO-COMPONENT SENSOR HISTIDINE KINASE"/>
    <property type="match status" value="1"/>
</dbReference>
<evidence type="ECO:0000259" key="2">
    <source>
        <dbReference type="Pfam" id="PF14501"/>
    </source>
</evidence>
<sequence length="452" mass="52346">MNEIQIYINSFITNALLIAIKYYFYREFLGFSKKRKIYLFFVLEIIVSIISNTVSDKLGFKSILIIILIEIIIIFLTCRGKSLVKIYSVMLIENILILISLTFLIVDFKIDHVMSRAFINKDYLKIFNLILINFRDILNEIFLFMLLKCICSILKIKNSELNIYKQLYLVMPCISIYGISFLFYNVQLVDTGKGEYYLPEIFSSIYCMLPFIGLFLILSIFIAAYTFQKMLDGEEEREKSILMQQQLNLQFEHNKNIQNLYKNTRGVMHDINKHINCLRNLAYSDNIDVLKNYLNNISETIKKLDFIIKTGNAVADAVINEKYTIAKNEGIELYCDFIMPEKAGIEPIDLSIILNNSLDNAIEACRKIKNLELHKRISIKSIVKNSFLIIEISNSCEEGIKYCNNNIISTKKSETNHGIGISNIKEAVKKYSGTFDIKEEKNMVILNIMVSI</sequence>
<dbReference type="KEGG" id="cac:CA_C1582"/>
<dbReference type="CDD" id="cd16935">
    <property type="entry name" value="HATPase_AgrC-ComD-like"/>
    <property type="match status" value="1"/>
</dbReference>
<evidence type="ECO:0000313" key="3">
    <source>
        <dbReference type="EMBL" id="AAK79549.1"/>
    </source>
</evidence>
<keyword evidence="1" id="KW-0472">Membrane</keyword>
<dbReference type="HOGENOM" id="CLU_020211_13_1_9"/>
<protein>
    <submittedName>
        <fullName evidence="3">Membrane associated histidine kinase-like ATPase</fullName>
    </submittedName>
</protein>
<organism evidence="3 4">
    <name type="scientific">Clostridium acetobutylicum (strain ATCC 824 / DSM 792 / JCM 1419 / IAM 19013 / LMG 5710 / NBRC 13948 / NRRL B-527 / VKM B-1787 / 2291 / W)</name>
    <dbReference type="NCBI Taxonomy" id="272562"/>
    <lineage>
        <taxon>Bacteria</taxon>
        <taxon>Bacillati</taxon>
        <taxon>Bacillota</taxon>
        <taxon>Clostridia</taxon>
        <taxon>Eubacteriales</taxon>
        <taxon>Clostridiaceae</taxon>
        <taxon>Clostridium</taxon>
    </lineage>
</organism>
<accession>Q97IQ8</accession>
<dbReference type="SUPFAM" id="SSF55874">
    <property type="entry name" value="ATPase domain of HSP90 chaperone/DNA topoisomerase II/histidine kinase"/>
    <property type="match status" value="1"/>
</dbReference>
<feature type="transmembrane region" description="Helical" evidence="1">
    <location>
        <begin position="201"/>
        <end position="227"/>
    </location>
</feature>
<dbReference type="GeneID" id="44998080"/>
<feature type="domain" description="Sensor histidine kinase NatK-like C-terminal" evidence="2">
    <location>
        <begin position="346"/>
        <end position="450"/>
    </location>
</feature>
<dbReference type="STRING" id="272562.CA_C1582"/>